<name>A0A9D1L077_9FIRM</name>
<dbReference type="SUPFAM" id="SSF63825">
    <property type="entry name" value="YWTD domain"/>
    <property type="match status" value="1"/>
</dbReference>
<dbReference type="PANTHER" id="PTHR32256">
    <property type="match status" value="1"/>
</dbReference>
<proteinExistence type="predicted"/>
<dbReference type="Proteomes" id="UP000824175">
    <property type="component" value="Unassembled WGS sequence"/>
</dbReference>
<evidence type="ECO:0000256" key="1">
    <source>
        <dbReference type="SAM" id="Phobius"/>
    </source>
</evidence>
<gene>
    <name evidence="3" type="ORF">IAD15_00695</name>
</gene>
<protein>
    <submittedName>
        <fullName evidence="3">DUF5050 domain-containing protein</fullName>
    </submittedName>
</protein>
<accession>A0A9D1L077</accession>
<reference evidence="3" key="1">
    <citation type="submission" date="2020-10" db="EMBL/GenBank/DDBJ databases">
        <authorList>
            <person name="Gilroy R."/>
        </authorList>
    </citation>
    <scope>NUCLEOTIDE SEQUENCE</scope>
    <source>
        <strain evidence="3">CHK195-11698</strain>
    </source>
</reference>
<dbReference type="PANTHER" id="PTHR32256:SF17">
    <property type="entry name" value="EGF-LIKE DOMAIN-CONTAINING PROTEIN"/>
    <property type="match status" value="1"/>
</dbReference>
<feature type="transmembrane region" description="Helical" evidence="1">
    <location>
        <begin position="60"/>
        <end position="81"/>
    </location>
</feature>
<dbReference type="InterPro" id="IPR032485">
    <property type="entry name" value="LRP1-like_beta_prop"/>
</dbReference>
<evidence type="ECO:0000259" key="2">
    <source>
        <dbReference type="Pfam" id="PF16472"/>
    </source>
</evidence>
<evidence type="ECO:0000313" key="4">
    <source>
        <dbReference type="Proteomes" id="UP000824175"/>
    </source>
</evidence>
<dbReference type="AlphaFoldDB" id="A0A9D1L077"/>
<reference evidence="3" key="2">
    <citation type="journal article" date="2021" name="PeerJ">
        <title>Extensive microbial diversity within the chicken gut microbiome revealed by metagenomics and culture.</title>
        <authorList>
            <person name="Gilroy R."/>
            <person name="Ravi A."/>
            <person name="Getino M."/>
            <person name="Pursley I."/>
            <person name="Horton D.L."/>
            <person name="Alikhan N.F."/>
            <person name="Baker D."/>
            <person name="Gharbi K."/>
            <person name="Hall N."/>
            <person name="Watson M."/>
            <person name="Adriaenssens E.M."/>
            <person name="Foster-Nyarko E."/>
            <person name="Jarju S."/>
            <person name="Secka A."/>
            <person name="Antonio M."/>
            <person name="Oren A."/>
            <person name="Chaudhuri R.R."/>
            <person name="La Ragione R."/>
            <person name="Hildebrand F."/>
            <person name="Pallen M.J."/>
        </authorList>
    </citation>
    <scope>NUCLEOTIDE SEQUENCE</scope>
    <source>
        <strain evidence="3">CHK195-11698</strain>
    </source>
</reference>
<keyword evidence="1" id="KW-0472">Membrane</keyword>
<keyword evidence="1" id="KW-0812">Transmembrane</keyword>
<organism evidence="3 4">
    <name type="scientific">Candidatus Fimiplasma intestinipullorum</name>
    <dbReference type="NCBI Taxonomy" id="2840825"/>
    <lineage>
        <taxon>Bacteria</taxon>
        <taxon>Bacillati</taxon>
        <taxon>Bacillota</taxon>
        <taxon>Clostridia</taxon>
        <taxon>Eubacteriales</taxon>
        <taxon>Candidatus Fimiplasma</taxon>
    </lineage>
</organism>
<feature type="domain" description="Prolow-density lipoprotein receptor-related protein 1-like beta-propeller" evidence="2">
    <location>
        <begin position="195"/>
        <end position="384"/>
    </location>
</feature>
<evidence type="ECO:0000313" key="3">
    <source>
        <dbReference type="EMBL" id="HIU12582.1"/>
    </source>
</evidence>
<sequence>MKCSKCQKNLPKDVYVCPYCGHENQPKNKRLSNEDIPSELAHLSIAQLQKRIKKLNMLDHYKMVILGAIVVLVVIFVILGISRPRWKNQTVNNFHDDITEISNVNAAGNAAFNITNGGNIVLAGESIYMTDKDGLVYKGDLGLTEKELLLSSHVTSLNIHEDELWFVDQDHDNALSKYNLSSGTTQTSTYKGRQLYVIGNYAYYINEDDFDAVYYVDLSLRQPATKLTASNVRDFTISGDWVYYTLSDGIYRIPILGGEQQKLSSQQAEKLYVYNGTVYYIDAVNHQLVSLRMINGQEEYTTLVETQVESFVVANDYVYYIDMAQNNALYKLSLSTKESTALNAGSSSHLQLVSSWLYYYDSGADQFCFTTIDENALNTTNLNDIEEISSNQPSTVMN</sequence>
<dbReference type="InterPro" id="IPR053369">
    <property type="entry name" value="SrfA-induced_signal"/>
</dbReference>
<dbReference type="Pfam" id="PF16472">
    <property type="entry name" value="DUF5050"/>
    <property type="match status" value="1"/>
</dbReference>
<dbReference type="EMBL" id="DVMJ01000005">
    <property type="protein sequence ID" value="HIU12582.1"/>
    <property type="molecule type" value="Genomic_DNA"/>
</dbReference>
<comment type="caution">
    <text evidence="3">The sequence shown here is derived from an EMBL/GenBank/DDBJ whole genome shotgun (WGS) entry which is preliminary data.</text>
</comment>
<keyword evidence="1" id="KW-1133">Transmembrane helix</keyword>